<gene>
    <name evidence="2" type="ORF">pFRL6_75</name>
</gene>
<dbReference type="RefSeq" id="WP_024127426.1">
    <property type="nucleotide sequence ID" value="NC_023286.1"/>
</dbReference>
<dbReference type="Pfam" id="PF09339">
    <property type="entry name" value="HTH_IclR"/>
    <property type="match status" value="1"/>
</dbReference>
<organism evidence="2">
    <name type="scientific">Streptomyces sp. F12</name>
    <dbReference type="NCBI Taxonomy" id="1436084"/>
    <lineage>
        <taxon>Bacteria</taxon>
        <taxon>Bacillati</taxon>
        <taxon>Actinomycetota</taxon>
        <taxon>Actinomycetes</taxon>
        <taxon>Kitasatosporales</taxon>
        <taxon>Streptomycetaceae</taxon>
        <taxon>Streptomyces</taxon>
    </lineage>
</organism>
<dbReference type="EMBL" id="KF602051">
    <property type="protein sequence ID" value="AHE40162.1"/>
    <property type="molecule type" value="Genomic_DNA"/>
</dbReference>
<dbReference type="Gene3D" id="1.10.10.10">
    <property type="entry name" value="Winged helix-like DNA-binding domain superfamily/Winged helix DNA-binding domain"/>
    <property type="match status" value="1"/>
</dbReference>
<proteinExistence type="predicted"/>
<geneLocation type="plasmid" evidence="2">
    <name>pFRL6</name>
</geneLocation>
<dbReference type="InterPro" id="IPR036388">
    <property type="entry name" value="WH-like_DNA-bd_sf"/>
</dbReference>
<protein>
    <recommendedName>
        <fullName evidence="1">HTH iclR-type domain-containing protein</fullName>
    </recommendedName>
</protein>
<keyword evidence="2" id="KW-0614">Plasmid</keyword>
<name>V9Z6K0_9ACTN</name>
<dbReference type="AlphaFoldDB" id="V9Z6K0"/>
<dbReference type="SUPFAM" id="SSF46785">
    <property type="entry name" value="Winged helix' DNA-binding domain"/>
    <property type="match status" value="1"/>
</dbReference>
<evidence type="ECO:0000313" key="2">
    <source>
        <dbReference type="EMBL" id="AHE40162.1"/>
    </source>
</evidence>
<dbReference type="InterPro" id="IPR005471">
    <property type="entry name" value="Tscrpt_reg_IclR_N"/>
</dbReference>
<reference evidence="2" key="1">
    <citation type="submission" date="2013-09" db="EMBL/GenBank/DDBJ databases">
        <title>Complete nucleotide sequence of Streptomyces linear plasmid pFRL6.</title>
        <authorList>
            <person name="Chen Z."/>
            <person name="Fang P."/>
            <person name="Qin Z."/>
        </authorList>
    </citation>
    <scope>NUCLEOTIDE SEQUENCE</scope>
    <source>
        <plasmid evidence="2">pFRL6</plasmid>
    </source>
</reference>
<dbReference type="InterPro" id="IPR036390">
    <property type="entry name" value="WH_DNA-bd_sf"/>
</dbReference>
<evidence type="ECO:0000259" key="1">
    <source>
        <dbReference type="Pfam" id="PF09339"/>
    </source>
</evidence>
<feature type="domain" description="HTH iclR-type" evidence="1">
    <location>
        <begin position="284"/>
        <end position="327"/>
    </location>
</feature>
<sequence>MTSQSVQERSPARGGRRALPVWERRGLSARMRRLLLEGDVTGRYGGSSDSDAGYRLTMALAVGCSQPGRAWIPADFFQVLLYTPTAGGAWARHLRERKGTDYAEAKLAAMLDKARRLVAGAPVITCRQDALEAIEAVRQVVEEQQWSAAGGAGSDLKNLIARLMLCELAGGLEHTASVRQLAEAMGCARATVEASNRRLVEDGWLVLLRSGSGKLHGSMWRLKVPDRLRPHGAAQTHGAGVGRSPTAGYRGAGTVPAAHSTDTRAIGSLMHHDAFHHHGHGLSGARILACLDPLDGLDVRALREATGLHRSTIQRRLARLVADGLVAELEGRYYLASALAGPARLHPEEELLNDSARRRATRGRGRARRERHQVERARYQRWLEERQRRRNCRRALVLVPEGVVDPATGEVHDERWRGWDLSDTRHPTFPYTPTTGQVA</sequence>
<accession>V9Z6K0</accession>
<dbReference type="GO" id="GO:0003700">
    <property type="term" value="F:DNA-binding transcription factor activity"/>
    <property type="evidence" value="ECO:0007669"/>
    <property type="project" value="InterPro"/>
</dbReference>